<dbReference type="Pfam" id="PF02086">
    <property type="entry name" value="MethyltransfD12"/>
    <property type="match status" value="1"/>
</dbReference>
<dbReference type="RefSeq" id="WP_106198602.1">
    <property type="nucleotide sequence ID" value="NZ_QGHD01000009.1"/>
</dbReference>
<keyword evidence="4" id="KW-0949">S-adenosyl-L-methionine</keyword>
<dbReference type="Proteomes" id="UP000245523">
    <property type="component" value="Unassembled WGS sequence"/>
</dbReference>
<protein>
    <recommendedName>
        <fullName evidence="1">site-specific DNA-methyltransferase (adenine-specific)</fullName>
        <ecNumber evidence="1">2.1.1.72</ecNumber>
    </recommendedName>
</protein>
<name>A0ABX5LKX3_9BACT</name>
<dbReference type="PANTHER" id="PTHR30481">
    <property type="entry name" value="DNA ADENINE METHYLASE"/>
    <property type="match status" value="1"/>
</dbReference>
<dbReference type="InterPro" id="IPR012327">
    <property type="entry name" value="MeTrfase_D12"/>
</dbReference>
<evidence type="ECO:0000313" key="7">
    <source>
        <dbReference type="Proteomes" id="UP000245523"/>
    </source>
</evidence>
<keyword evidence="3" id="KW-0808">Transferase</keyword>
<dbReference type="InterPro" id="IPR002052">
    <property type="entry name" value="DNA_methylase_N6_adenine_CS"/>
</dbReference>
<dbReference type="EMBL" id="QGHD01000009">
    <property type="protein sequence ID" value="PWL01923.1"/>
    <property type="molecule type" value="Genomic_DNA"/>
</dbReference>
<organism evidence="6 7">
    <name type="scientific">Hallerella porci</name>
    <dbReference type="NCBI Taxonomy" id="1945871"/>
    <lineage>
        <taxon>Bacteria</taxon>
        <taxon>Pseudomonadati</taxon>
        <taxon>Fibrobacterota</taxon>
        <taxon>Fibrobacteria</taxon>
        <taxon>Fibrobacterales</taxon>
        <taxon>Fibrobacteraceae</taxon>
        <taxon>Hallerella</taxon>
    </lineage>
</organism>
<keyword evidence="7" id="KW-1185">Reference proteome</keyword>
<dbReference type="PROSITE" id="PS00092">
    <property type="entry name" value="N6_MTASE"/>
    <property type="match status" value="1"/>
</dbReference>
<dbReference type="InterPro" id="IPR029063">
    <property type="entry name" value="SAM-dependent_MTases_sf"/>
</dbReference>
<dbReference type="PANTHER" id="PTHR30481:SF3">
    <property type="entry name" value="DNA ADENINE METHYLASE"/>
    <property type="match status" value="1"/>
</dbReference>
<comment type="caution">
    <text evidence="6">The sequence shown here is derived from an EMBL/GenBank/DDBJ whole genome shotgun (WGS) entry which is preliminary data.</text>
</comment>
<dbReference type="PRINTS" id="PR00505">
    <property type="entry name" value="D12N6MTFRASE"/>
</dbReference>
<reference evidence="6 7" key="1">
    <citation type="submission" date="2018-05" db="EMBL/GenBank/DDBJ databases">
        <title>Animal gut microbial communities from fecal samples from Wisconsin, USA.</title>
        <authorList>
            <person name="Neumann A."/>
        </authorList>
    </citation>
    <scope>NUCLEOTIDE SEQUENCE [LARGE SCALE GENOMIC DNA]</scope>
    <source>
        <strain evidence="6 7">UWS4</strain>
    </source>
</reference>
<evidence type="ECO:0000256" key="5">
    <source>
        <dbReference type="ARBA" id="ARBA00047942"/>
    </source>
</evidence>
<dbReference type="GO" id="GO:0008168">
    <property type="term" value="F:methyltransferase activity"/>
    <property type="evidence" value="ECO:0007669"/>
    <property type="project" value="UniProtKB-KW"/>
</dbReference>
<evidence type="ECO:0000256" key="1">
    <source>
        <dbReference type="ARBA" id="ARBA00011900"/>
    </source>
</evidence>
<comment type="catalytic activity">
    <reaction evidence="5">
        <text>a 2'-deoxyadenosine in DNA + S-adenosyl-L-methionine = an N(6)-methyl-2'-deoxyadenosine in DNA + S-adenosyl-L-homocysteine + H(+)</text>
        <dbReference type="Rhea" id="RHEA:15197"/>
        <dbReference type="Rhea" id="RHEA-COMP:12418"/>
        <dbReference type="Rhea" id="RHEA-COMP:12419"/>
        <dbReference type="ChEBI" id="CHEBI:15378"/>
        <dbReference type="ChEBI" id="CHEBI:57856"/>
        <dbReference type="ChEBI" id="CHEBI:59789"/>
        <dbReference type="ChEBI" id="CHEBI:90615"/>
        <dbReference type="ChEBI" id="CHEBI:90616"/>
        <dbReference type="EC" id="2.1.1.72"/>
    </reaction>
</comment>
<proteinExistence type="predicted"/>
<dbReference type="Gene3D" id="3.40.50.150">
    <property type="entry name" value="Vaccinia Virus protein VP39"/>
    <property type="match status" value="2"/>
</dbReference>
<evidence type="ECO:0000256" key="3">
    <source>
        <dbReference type="ARBA" id="ARBA00022679"/>
    </source>
</evidence>
<sequence length="376" mass="44770">MASQLQKADKVLDPIIKWPGGKERELNKIFEFAPIKFENFIEPFVGGGSVFMAMHAKKYFINDFSTELVSLYRQIAQQNKQFYYNAKSLTQSWENILTEFNKIKDSLIELYQEKFSANEIQEKIQKVLSSKKFLFQNIVENFDGNQFDFTKDIQCSILQKIKRMKKIEQKKGILSTKDLCDNFETAIRNAFYLHLRKLYNSKNNSPELQAILFFFIRNFAYSGMFRYNQQGKFNVPYGGIGYNRKNIQKKIEFYKSKEVIEHFKNCCIENLDFEKFLTKYKPHKNDFMFLDPPYDSEFSTYAKNDFTKKDQERLANFLINKCKCKWMLIIKKTDFIYNLYANKKGITVLSFEKNYSVSFMNRNEKNVTHLLVRNYV</sequence>
<keyword evidence="2 6" id="KW-0489">Methyltransferase</keyword>
<evidence type="ECO:0000256" key="4">
    <source>
        <dbReference type="ARBA" id="ARBA00022691"/>
    </source>
</evidence>
<gene>
    <name evidence="6" type="ORF">B0H50_10912</name>
</gene>
<evidence type="ECO:0000256" key="2">
    <source>
        <dbReference type="ARBA" id="ARBA00022603"/>
    </source>
</evidence>
<evidence type="ECO:0000313" key="6">
    <source>
        <dbReference type="EMBL" id="PWL01923.1"/>
    </source>
</evidence>
<dbReference type="GO" id="GO:0032259">
    <property type="term" value="P:methylation"/>
    <property type="evidence" value="ECO:0007669"/>
    <property type="project" value="UniProtKB-KW"/>
</dbReference>
<dbReference type="EC" id="2.1.1.72" evidence="1"/>
<accession>A0ABX5LKX3</accession>
<dbReference type="SUPFAM" id="SSF53335">
    <property type="entry name" value="S-adenosyl-L-methionine-dependent methyltransferases"/>
    <property type="match status" value="1"/>
</dbReference>